<dbReference type="Gene3D" id="3.40.50.970">
    <property type="match status" value="1"/>
</dbReference>
<feature type="domain" description="Transketolase-like pyrimidine-binding" evidence="4">
    <location>
        <begin position="4"/>
        <end position="179"/>
    </location>
</feature>
<dbReference type="CDD" id="cd07036">
    <property type="entry name" value="TPP_PYR_E1-PDHc-beta_like"/>
    <property type="match status" value="1"/>
</dbReference>
<evidence type="ECO:0000313" key="5">
    <source>
        <dbReference type="EMBL" id="AAA21745.1"/>
    </source>
</evidence>
<evidence type="ECO:0000256" key="1">
    <source>
        <dbReference type="ARBA" id="ARBA00001964"/>
    </source>
</evidence>
<dbReference type="GO" id="GO:0016491">
    <property type="term" value="F:oxidoreductase activity"/>
    <property type="evidence" value="ECO:0007669"/>
    <property type="project" value="UniProtKB-KW"/>
</dbReference>
<evidence type="ECO:0000256" key="2">
    <source>
        <dbReference type="ARBA" id="ARBA00023002"/>
    </source>
</evidence>
<reference evidence="5" key="1">
    <citation type="journal article" date="1994" name="J. Bacteriol.">
        <title>Biochemical and molecular characterization of the Clostridium magnum acetoin dehydrogenase enzyme system.</title>
        <authorList>
            <person name="Kruger N."/>
            <person name="Oppermann F.B."/>
            <person name="Lorenzl H."/>
            <person name="Steinbuchel A."/>
        </authorList>
    </citation>
    <scope>NUCLEOTIDE SEQUENCE</scope>
    <source>
        <strain evidence="5">Wo BD P1</strain>
    </source>
</reference>
<dbReference type="BRENDA" id="2.3.1.190">
    <property type="organism ID" value="11492"/>
</dbReference>
<dbReference type="Gene3D" id="3.40.50.920">
    <property type="match status" value="1"/>
</dbReference>
<dbReference type="Pfam" id="PF02779">
    <property type="entry name" value="Transket_pyr"/>
    <property type="match status" value="1"/>
</dbReference>
<name>Q46143_9CLOT</name>
<dbReference type="InterPro" id="IPR009014">
    <property type="entry name" value="Transketo_C/PFOR_II"/>
</dbReference>
<dbReference type="PANTHER" id="PTHR43257">
    <property type="entry name" value="PYRUVATE DEHYDROGENASE E1 COMPONENT BETA SUBUNIT"/>
    <property type="match status" value="1"/>
</dbReference>
<accession>Q46143</accession>
<dbReference type="FunFam" id="3.40.50.970:FF:000001">
    <property type="entry name" value="Pyruvate dehydrogenase E1 beta subunit"/>
    <property type="match status" value="1"/>
</dbReference>
<dbReference type="FunFam" id="3.40.50.920:FF:000001">
    <property type="entry name" value="Pyruvate dehydrogenase E1 beta subunit"/>
    <property type="match status" value="1"/>
</dbReference>
<dbReference type="PIR" id="I40791">
    <property type="entry name" value="I40791"/>
</dbReference>
<dbReference type="InterPro" id="IPR033248">
    <property type="entry name" value="Transketolase_C"/>
</dbReference>
<dbReference type="InterPro" id="IPR029061">
    <property type="entry name" value="THDP-binding"/>
</dbReference>
<dbReference type="AlphaFoldDB" id="Q46143"/>
<organism evidence="5">
    <name type="scientific">Clostridium magnum</name>
    <dbReference type="NCBI Taxonomy" id="33954"/>
    <lineage>
        <taxon>Bacteria</taxon>
        <taxon>Bacillati</taxon>
        <taxon>Bacillota</taxon>
        <taxon>Clostridia</taxon>
        <taxon>Eubacteriales</taxon>
        <taxon>Clostridiaceae</taxon>
        <taxon>Clostridium</taxon>
    </lineage>
</organism>
<dbReference type="InterPro" id="IPR005475">
    <property type="entry name" value="Transketolase-like_Pyr-bd"/>
</dbReference>
<dbReference type="SUPFAM" id="SSF52922">
    <property type="entry name" value="TK C-terminal domain-like"/>
    <property type="match status" value="1"/>
</dbReference>
<keyword evidence="2" id="KW-0560">Oxidoreductase</keyword>
<proteinExistence type="predicted"/>
<dbReference type="Pfam" id="PF02780">
    <property type="entry name" value="Transketolase_C"/>
    <property type="match status" value="1"/>
</dbReference>
<evidence type="ECO:0000259" key="4">
    <source>
        <dbReference type="SMART" id="SM00861"/>
    </source>
</evidence>
<dbReference type="PANTHER" id="PTHR43257:SF2">
    <property type="entry name" value="PYRUVATE DEHYDROGENASE E1 COMPONENT SUBUNIT BETA"/>
    <property type="match status" value="1"/>
</dbReference>
<protein>
    <submittedName>
        <fullName evidence="5">TPP-dependent acetoin dehydrogenase beta-subunit</fullName>
    </submittedName>
</protein>
<dbReference type="NCBIfam" id="NF006667">
    <property type="entry name" value="PRK09212.1"/>
    <property type="match status" value="1"/>
</dbReference>
<comment type="cofactor">
    <cofactor evidence="1">
        <name>thiamine diphosphate</name>
        <dbReference type="ChEBI" id="CHEBI:58937"/>
    </cofactor>
</comment>
<dbReference type="SUPFAM" id="SSF52518">
    <property type="entry name" value="Thiamin diphosphate-binding fold (THDP-binding)"/>
    <property type="match status" value="1"/>
</dbReference>
<evidence type="ECO:0000256" key="3">
    <source>
        <dbReference type="ARBA" id="ARBA00023052"/>
    </source>
</evidence>
<sequence>MKTMTYMEALREAMRIKMKEDEKVLILGEDVGAFGGCFGLTAGLFDEFGDKRVKDTPISEGAIVGCAIGAAATGLKPIAEIMMGDFVTVAMDMLVNQAAKLRYMFGGKISLPMVVRLPGGAGLSAAAQHSQSLEAWLTHVPGIKVVYPSTPADAAGLLLTAIDDDNPVAFIEHKAMYGLKGEVPDDIKPIPFGVADIKPIPFGVADIKREGNDVTIIATGKMVHEALKAAEQLSKDGIEVEVVDPRTLFPLDKETIFNSVNKTGKVVVVTEENKRGGYGGEISAMISEEIFDSLDAPVVRIGALNTPIPFAPNLESYVIPASKDIVNWVKGLF</sequence>
<dbReference type="SMART" id="SM00861">
    <property type="entry name" value="Transket_pyr"/>
    <property type="match status" value="1"/>
</dbReference>
<keyword evidence="3" id="KW-0786">Thiamine pyrophosphate</keyword>
<dbReference type="EMBL" id="L31844">
    <property type="protein sequence ID" value="AAA21745.1"/>
    <property type="molecule type" value="Genomic_DNA"/>
</dbReference>